<comment type="catalytic activity">
    <reaction evidence="12">
        <text>D-glyceraldehyde 3-phosphate + NADP(+) + H2O = (2R)-3-phosphoglycerate + NADPH + 2 H(+)</text>
        <dbReference type="Rhea" id="RHEA:14669"/>
        <dbReference type="ChEBI" id="CHEBI:15377"/>
        <dbReference type="ChEBI" id="CHEBI:15378"/>
        <dbReference type="ChEBI" id="CHEBI:57783"/>
        <dbReference type="ChEBI" id="CHEBI:58272"/>
        <dbReference type="ChEBI" id="CHEBI:58349"/>
        <dbReference type="ChEBI" id="CHEBI:59776"/>
        <dbReference type="EC" id="1.2.1.9"/>
    </reaction>
</comment>
<keyword evidence="3 14" id="KW-0560">Oxidoreductase</keyword>
<dbReference type="InterPro" id="IPR016161">
    <property type="entry name" value="Ald_DH/histidinol_DH"/>
</dbReference>
<evidence type="ECO:0000256" key="6">
    <source>
        <dbReference type="ARBA" id="ARBA00023242"/>
    </source>
</evidence>
<comment type="subcellular location">
    <subcellularLocation>
        <location evidence="1">Nucleus</location>
    </subcellularLocation>
</comment>
<dbReference type="Gene3D" id="4.10.280.10">
    <property type="entry name" value="Helix-loop-helix DNA-binding domain"/>
    <property type="match status" value="1"/>
</dbReference>
<dbReference type="SMART" id="SM00353">
    <property type="entry name" value="HLH"/>
    <property type="match status" value="1"/>
</dbReference>
<dbReference type="InterPro" id="IPR029510">
    <property type="entry name" value="Ald_DH_CS_GLU"/>
</dbReference>
<evidence type="ECO:0000256" key="14">
    <source>
        <dbReference type="RuleBase" id="RU003345"/>
    </source>
</evidence>
<keyword evidence="18" id="KW-1185">Reference proteome</keyword>
<feature type="compositionally biased region" description="Gly residues" evidence="15">
    <location>
        <begin position="794"/>
        <end position="803"/>
    </location>
</feature>
<feature type="region of interest" description="Disordered" evidence="15">
    <location>
        <begin position="625"/>
        <end position="654"/>
    </location>
</feature>
<dbReference type="EMBL" id="JBBPBM010000020">
    <property type="protein sequence ID" value="KAK8550494.1"/>
    <property type="molecule type" value="Genomic_DNA"/>
</dbReference>
<dbReference type="InterPro" id="IPR011598">
    <property type="entry name" value="bHLH_dom"/>
</dbReference>
<evidence type="ECO:0000256" key="1">
    <source>
        <dbReference type="ARBA" id="ARBA00004123"/>
    </source>
</evidence>
<evidence type="ECO:0000256" key="2">
    <source>
        <dbReference type="ARBA" id="ARBA00009986"/>
    </source>
</evidence>
<feature type="region of interest" description="Disordered" evidence="15">
    <location>
        <begin position="794"/>
        <end position="819"/>
    </location>
</feature>
<dbReference type="InterPro" id="IPR016160">
    <property type="entry name" value="Ald_DH_CS_CYS"/>
</dbReference>
<evidence type="ECO:0000313" key="17">
    <source>
        <dbReference type="EMBL" id="KAK8550494.1"/>
    </source>
</evidence>
<keyword evidence="4" id="KW-0805">Transcription regulation</keyword>
<evidence type="ECO:0000256" key="15">
    <source>
        <dbReference type="SAM" id="MobiDB-lite"/>
    </source>
</evidence>
<feature type="active site" evidence="13">
    <location>
        <position position="264"/>
    </location>
</feature>
<dbReference type="InterPro" id="IPR036638">
    <property type="entry name" value="HLH_DNA-bd_sf"/>
</dbReference>
<dbReference type="PANTHER" id="PTHR42991">
    <property type="entry name" value="ALDEHYDE DEHYDROGENASE"/>
    <property type="match status" value="1"/>
</dbReference>
<dbReference type="Pfam" id="PF00010">
    <property type="entry name" value="HLH"/>
    <property type="match status" value="1"/>
</dbReference>
<evidence type="ECO:0000256" key="10">
    <source>
        <dbReference type="ARBA" id="ARBA00042646"/>
    </source>
</evidence>
<keyword evidence="6" id="KW-0539">Nucleus</keyword>
<dbReference type="CDD" id="cd07082">
    <property type="entry name" value="ALDH_F11_NP-GAPDH"/>
    <property type="match status" value="1"/>
</dbReference>
<feature type="compositionally biased region" description="Polar residues" evidence="15">
    <location>
        <begin position="512"/>
        <end position="521"/>
    </location>
</feature>
<dbReference type="Gene3D" id="3.40.605.10">
    <property type="entry name" value="Aldehyde Dehydrogenase, Chain A, domain 1"/>
    <property type="match status" value="1"/>
</dbReference>
<keyword evidence="5" id="KW-0804">Transcription</keyword>
<dbReference type="SUPFAM" id="SSF53720">
    <property type="entry name" value="ALDH-like"/>
    <property type="match status" value="1"/>
</dbReference>
<dbReference type="InterPro" id="IPR015590">
    <property type="entry name" value="Aldehyde_DH_dom"/>
</dbReference>
<feature type="domain" description="BHLH" evidence="16">
    <location>
        <begin position="715"/>
        <end position="764"/>
    </location>
</feature>
<accession>A0ABR2E193</accession>
<feature type="compositionally biased region" description="Polar residues" evidence="15">
    <location>
        <begin position="804"/>
        <end position="819"/>
    </location>
</feature>
<sequence length="916" mass="97175">MAGTGVFADVLDGDVYKYYADGEWKKSSSGKSVAIINPTTRKTQYKVQACTQEEVNKVMESEKTAQKSWAKTPLWKRAELLHKAAAILKEHKAPIAECLVKEIAKPAKDAITEVVRSGDLVSYTAEEGVRILGEGKFLVSDSFPGNERTKYCLTSKVPLGVILAIPPFNYPVNLAVSKIGPALIAGNSLVLKPPTQGAVSALHMVHCFHLAGFPKGLISCVTGKGSEIGDFLTMHPGVNCISFTGGDTGIAISKKAGMIPLQMELGGKDACIVLEDADLDLVAANIIKGGFSYSGQRCTAVKVVLVMESVADALVKKVKEKVAKLTVGAPEDDCDITPVVSESSANFIEGLVKDAKEKGATFCQEYKRDGNLIWPLLLDNVRPDMRIAWEEPFGPVLPVIRINSVEEGIHHCNASNFGLQGCVFTKDVNKAMLISDAMETGTVQINSAPARGPDHFPFQGLKDSGIGSQGVTNSINMMTKIKSTVINLPTPSYTMGTLSMFPAQQIPLQDLQSTAHQQIQNPHFDPTSSHDDFLDQMLSPLSSCSWSDLKSPRNPPKSDDTGPSNVGFHYDEILASKLRQHQINGGDGGGVSSPATAAIKMMTQQQMLLPGRGVAAMPLSLGSSGGAAGSHHQNDIVDGSSFKSPNQQGGEGSMQSLYNGFSEGSLPGTNQTQHFHHPQAPNFGATAGTVMNQSQAGGSTTPAQPKQRVRARRGQATDPHSIAERLRRERIAERMKALQELVPNANKTDKASMLDEIIDYVKFLQLQVKVLSMSRLGGAAAVAPLVADMPSEGGGDCANGGGSIQRNSNGNQTSADNDSVTVTEHQVAKLMEEDMGSAMQYLQGKGLCLMPISLATAISTATCHSRMNPNKGGPLLQSNGEGPSSPSMSVLSVQSATRGNGGLDGSVKDAASVSKP</sequence>
<feature type="region of interest" description="Disordered" evidence="15">
    <location>
        <begin position="545"/>
        <end position="567"/>
    </location>
</feature>
<evidence type="ECO:0000256" key="7">
    <source>
        <dbReference type="ARBA" id="ARBA00038980"/>
    </source>
</evidence>
<feature type="compositionally biased region" description="Low complexity" evidence="15">
    <location>
        <begin position="883"/>
        <end position="895"/>
    </location>
</feature>
<evidence type="ECO:0000256" key="5">
    <source>
        <dbReference type="ARBA" id="ARBA00023163"/>
    </source>
</evidence>
<feature type="compositionally biased region" description="Polar residues" evidence="15">
    <location>
        <begin position="641"/>
        <end position="654"/>
    </location>
</feature>
<evidence type="ECO:0000256" key="4">
    <source>
        <dbReference type="ARBA" id="ARBA00023015"/>
    </source>
</evidence>
<organism evidence="17 18">
    <name type="scientific">Hibiscus sabdariffa</name>
    <name type="common">roselle</name>
    <dbReference type="NCBI Taxonomy" id="183260"/>
    <lineage>
        <taxon>Eukaryota</taxon>
        <taxon>Viridiplantae</taxon>
        <taxon>Streptophyta</taxon>
        <taxon>Embryophyta</taxon>
        <taxon>Tracheophyta</taxon>
        <taxon>Spermatophyta</taxon>
        <taxon>Magnoliopsida</taxon>
        <taxon>eudicotyledons</taxon>
        <taxon>Gunneridae</taxon>
        <taxon>Pentapetalae</taxon>
        <taxon>rosids</taxon>
        <taxon>malvids</taxon>
        <taxon>Malvales</taxon>
        <taxon>Malvaceae</taxon>
        <taxon>Malvoideae</taxon>
        <taxon>Hibiscus</taxon>
    </lineage>
</organism>
<feature type="region of interest" description="Disordered" evidence="15">
    <location>
        <begin position="868"/>
        <end position="916"/>
    </location>
</feature>
<evidence type="ECO:0000259" key="16">
    <source>
        <dbReference type="PROSITE" id="PS50888"/>
    </source>
</evidence>
<dbReference type="Gene3D" id="3.40.309.10">
    <property type="entry name" value="Aldehyde Dehydrogenase, Chain A, domain 2"/>
    <property type="match status" value="1"/>
</dbReference>
<gene>
    <name evidence="17" type="ORF">V6N12_039200</name>
</gene>
<protein>
    <recommendedName>
        <fullName evidence="8">NADP-dependent glyceraldehyde-3-phosphate dehydrogenase</fullName>
        <ecNumber evidence="7">1.2.1.9</ecNumber>
    </recommendedName>
    <alternativeName>
        <fullName evidence="9">Glyceraldehyde-3-phosphate dehydrogenase [NADP(+)]</fullName>
    </alternativeName>
    <alternativeName>
        <fullName evidence="10">Non-phosphorylating glyceraldehyde 3-phosphate dehydrogenase</fullName>
    </alternativeName>
    <alternativeName>
        <fullName evidence="11">Triosephosphate dehydrogenase</fullName>
    </alternativeName>
</protein>
<evidence type="ECO:0000313" key="18">
    <source>
        <dbReference type="Proteomes" id="UP001472677"/>
    </source>
</evidence>
<feature type="region of interest" description="Disordered" evidence="15">
    <location>
        <begin position="512"/>
        <end position="531"/>
    </location>
</feature>
<dbReference type="InterPro" id="IPR016163">
    <property type="entry name" value="Ald_DH_C"/>
</dbReference>
<evidence type="ECO:0000256" key="13">
    <source>
        <dbReference type="PROSITE-ProRule" id="PRU10007"/>
    </source>
</evidence>
<proteinExistence type="inferred from homology"/>
<dbReference type="PROSITE" id="PS00070">
    <property type="entry name" value="ALDEHYDE_DEHYDR_CYS"/>
    <property type="match status" value="1"/>
</dbReference>
<reference evidence="17 18" key="1">
    <citation type="journal article" date="2024" name="G3 (Bethesda)">
        <title>Genome assembly of Hibiscus sabdariffa L. provides insights into metabolisms of medicinal natural products.</title>
        <authorList>
            <person name="Kim T."/>
        </authorList>
    </citation>
    <scope>NUCLEOTIDE SEQUENCE [LARGE SCALE GENOMIC DNA]</scope>
    <source>
        <strain evidence="17">TK-2024</strain>
        <tissue evidence="17">Old leaves</tissue>
    </source>
</reference>
<dbReference type="PROSITE" id="PS00687">
    <property type="entry name" value="ALDEHYDE_DEHYDR_GLU"/>
    <property type="match status" value="1"/>
</dbReference>
<comment type="similarity">
    <text evidence="2 14">Belongs to the aldehyde dehydrogenase family.</text>
</comment>
<dbReference type="SUPFAM" id="SSF47459">
    <property type="entry name" value="HLH, helix-loop-helix DNA-binding domain"/>
    <property type="match status" value="1"/>
</dbReference>
<dbReference type="InterPro" id="IPR016162">
    <property type="entry name" value="Ald_DH_N"/>
</dbReference>
<evidence type="ECO:0000256" key="11">
    <source>
        <dbReference type="ARBA" id="ARBA00043052"/>
    </source>
</evidence>
<dbReference type="PANTHER" id="PTHR42991:SF1">
    <property type="entry name" value="ALDEHYDE DEHYDROGENASE"/>
    <property type="match status" value="1"/>
</dbReference>
<dbReference type="PROSITE" id="PS50888">
    <property type="entry name" value="BHLH"/>
    <property type="match status" value="1"/>
</dbReference>
<dbReference type="InterPro" id="IPR051020">
    <property type="entry name" value="ALDH-related_metabolic_enz"/>
</dbReference>
<feature type="region of interest" description="Disordered" evidence="15">
    <location>
        <begin position="687"/>
        <end position="719"/>
    </location>
</feature>
<evidence type="ECO:0000256" key="3">
    <source>
        <dbReference type="ARBA" id="ARBA00023002"/>
    </source>
</evidence>
<feature type="compositionally biased region" description="Polar residues" evidence="15">
    <location>
        <begin position="689"/>
        <end position="704"/>
    </location>
</feature>
<evidence type="ECO:0000256" key="8">
    <source>
        <dbReference type="ARBA" id="ARBA00040853"/>
    </source>
</evidence>
<evidence type="ECO:0000256" key="12">
    <source>
        <dbReference type="ARBA" id="ARBA00049186"/>
    </source>
</evidence>
<evidence type="ECO:0000256" key="9">
    <source>
        <dbReference type="ARBA" id="ARBA00042470"/>
    </source>
</evidence>
<comment type="caution">
    <text evidence="17">The sequence shown here is derived from an EMBL/GenBank/DDBJ whole genome shotgun (WGS) entry which is preliminary data.</text>
</comment>
<dbReference type="Proteomes" id="UP001472677">
    <property type="component" value="Unassembled WGS sequence"/>
</dbReference>
<dbReference type="Pfam" id="PF00171">
    <property type="entry name" value="Aldedh"/>
    <property type="match status" value="1"/>
</dbReference>
<name>A0ABR2E193_9ROSI</name>
<dbReference type="EC" id="1.2.1.9" evidence="7"/>